<evidence type="ECO:0000313" key="5">
    <source>
        <dbReference type="Proteomes" id="UP000756346"/>
    </source>
</evidence>
<proteinExistence type="predicted"/>
<dbReference type="RefSeq" id="XP_046017589.1">
    <property type="nucleotide sequence ID" value="XM_046156459.1"/>
</dbReference>
<comment type="caution">
    <text evidence="4">The sequence shown here is derived from an EMBL/GenBank/DDBJ whole genome shotgun (WGS) entry which is preliminary data.</text>
</comment>
<organism evidence="4 5">
    <name type="scientific">Microdochium trichocladiopsis</name>
    <dbReference type="NCBI Taxonomy" id="1682393"/>
    <lineage>
        <taxon>Eukaryota</taxon>
        <taxon>Fungi</taxon>
        <taxon>Dikarya</taxon>
        <taxon>Ascomycota</taxon>
        <taxon>Pezizomycotina</taxon>
        <taxon>Sordariomycetes</taxon>
        <taxon>Xylariomycetidae</taxon>
        <taxon>Xylariales</taxon>
        <taxon>Microdochiaceae</taxon>
        <taxon>Microdochium</taxon>
    </lineage>
</organism>
<accession>A0A9P8YGK6</accession>
<dbReference type="Proteomes" id="UP000756346">
    <property type="component" value="Unassembled WGS sequence"/>
</dbReference>
<dbReference type="EMBL" id="JAGTJQ010000002">
    <property type="protein sequence ID" value="KAH7038477.1"/>
    <property type="molecule type" value="Genomic_DNA"/>
</dbReference>
<feature type="signal peptide" evidence="2">
    <location>
        <begin position="1"/>
        <end position="34"/>
    </location>
</feature>
<protein>
    <submittedName>
        <fullName evidence="4">Uncharacterized protein</fullName>
    </submittedName>
</protein>
<dbReference type="GeneID" id="70186005"/>
<feature type="compositionally biased region" description="Polar residues" evidence="1">
    <location>
        <begin position="134"/>
        <end position="143"/>
    </location>
</feature>
<sequence>MPSSKPKAGEHLHAASHGSTFALLTLLPLAPARGSQTACRTDFHCRTKNNNSQRPHISALLATREETILFLPDEPPRGTSAQPSVPHTDICTPSKESSNDPPVPVPLSHLCLPRQDRSRTYPCPHLQVKAAQPCQDSNRSLVPNDTCPPEGSVHPGSKEREKKEKCTTIPCCGTPSAALLFSSKNEGKKEENVCTPSISWKGPSPSFSIFEGGRN</sequence>
<evidence type="ECO:0000256" key="1">
    <source>
        <dbReference type="SAM" id="MobiDB-lite"/>
    </source>
</evidence>
<evidence type="ECO:0000313" key="4">
    <source>
        <dbReference type="EMBL" id="KAH7038477.1"/>
    </source>
</evidence>
<evidence type="ECO:0000256" key="2">
    <source>
        <dbReference type="SAM" id="SignalP"/>
    </source>
</evidence>
<feature type="region of interest" description="Disordered" evidence="1">
    <location>
        <begin position="74"/>
        <end position="105"/>
    </location>
</feature>
<evidence type="ECO:0000313" key="3">
    <source>
        <dbReference type="EMBL" id="KAH7038468.1"/>
    </source>
</evidence>
<dbReference type="AlphaFoldDB" id="A0A9P8YGK6"/>
<feature type="chain" id="PRO_5040653959" evidence="2">
    <location>
        <begin position="35"/>
        <end position="215"/>
    </location>
</feature>
<feature type="region of interest" description="Disordered" evidence="1">
    <location>
        <begin position="134"/>
        <end position="162"/>
    </location>
</feature>
<keyword evidence="2" id="KW-0732">Signal</keyword>
<dbReference type="EMBL" id="JAGTJQ010000002">
    <property type="protein sequence ID" value="KAH7038468.1"/>
    <property type="molecule type" value="Genomic_DNA"/>
</dbReference>
<keyword evidence="5" id="KW-1185">Reference proteome</keyword>
<gene>
    <name evidence="3" type="ORF">B0I36DRAFT_346413</name>
    <name evidence="4" type="ORF">B0I36DRAFT_346417</name>
</gene>
<reference evidence="4" key="1">
    <citation type="journal article" date="2021" name="Nat. Commun.">
        <title>Genetic determinants of endophytism in the Arabidopsis root mycobiome.</title>
        <authorList>
            <person name="Mesny F."/>
            <person name="Miyauchi S."/>
            <person name="Thiergart T."/>
            <person name="Pickel B."/>
            <person name="Atanasova L."/>
            <person name="Karlsson M."/>
            <person name="Huettel B."/>
            <person name="Barry K.W."/>
            <person name="Haridas S."/>
            <person name="Chen C."/>
            <person name="Bauer D."/>
            <person name="Andreopoulos W."/>
            <person name="Pangilinan J."/>
            <person name="LaButti K."/>
            <person name="Riley R."/>
            <person name="Lipzen A."/>
            <person name="Clum A."/>
            <person name="Drula E."/>
            <person name="Henrissat B."/>
            <person name="Kohler A."/>
            <person name="Grigoriev I.V."/>
            <person name="Martin F.M."/>
            <person name="Hacquard S."/>
        </authorList>
    </citation>
    <scope>NUCLEOTIDE SEQUENCE</scope>
    <source>
        <strain evidence="4">MPI-CAGE-CH-0230</strain>
    </source>
</reference>
<name>A0A9P8YGK6_9PEZI</name>